<dbReference type="InterPro" id="IPR052344">
    <property type="entry name" value="Transposase-related"/>
</dbReference>
<evidence type="ECO:0000256" key="1">
    <source>
        <dbReference type="SAM" id="MobiDB-lite"/>
    </source>
</evidence>
<evidence type="ECO:0000259" key="2">
    <source>
        <dbReference type="Pfam" id="PF20042"/>
    </source>
</evidence>
<reference evidence="3 5" key="1">
    <citation type="submission" date="2015-11" db="EMBL/GenBank/DDBJ databases">
        <title>Genomic analysis of 38 Legionella species identifies large and diverse effector repertoires.</title>
        <authorList>
            <person name="Burstein D."/>
            <person name="Amaro F."/>
            <person name="Zusman T."/>
            <person name="Lifshitz Z."/>
            <person name="Cohen O."/>
            <person name="Gilbert J.A."/>
            <person name="Pupko T."/>
            <person name="Shuman H.A."/>
            <person name="Segal G."/>
        </authorList>
    </citation>
    <scope>NUCLEOTIDE SEQUENCE [LARGE SCALE GENOMIC DNA]</scope>
    <source>
        <strain evidence="3 5">Lyon 8420412</strain>
    </source>
</reference>
<dbReference type="AlphaFoldDB" id="A0A378JNY3"/>
<feature type="compositionally biased region" description="Low complexity" evidence="1">
    <location>
        <begin position="67"/>
        <end position="80"/>
    </location>
</feature>
<dbReference type="OrthoDB" id="5650697at2"/>
<protein>
    <submittedName>
        <fullName evidence="4">Transposase and inactivated derivatives</fullName>
    </submittedName>
</protein>
<dbReference type="EMBL" id="LNYE01000020">
    <property type="protein sequence ID" value="KTD11914.1"/>
    <property type="molecule type" value="Genomic_DNA"/>
</dbReference>
<evidence type="ECO:0000313" key="4">
    <source>
        <dbReference type="EMBL" id="STX46480.1"/>
    </source>
</evidence>
<dbReference type="PANTHER" id="PTHR33678">
    <property type="entry name" value="BLL1576 PROTEIN"/>
    <property type="match status" value="1"/>
</dbReference>
<keyword evidence="5" id="KW-1185">Reference proteome</keyword>
<dbReference type="STRING" id="45066.Lgra_1372"/>
<dbReference type="RefSeq" id="WP_058498515.1">
    <property type="nucleotide sequence ID" value="NZ_CAAAHW010000007.1"/>
</dbReference>
<proteinExistence type="predicted"/>
<feature type="domain" description="DUF6444" evidence="2">
    <location>
        <begin position="38"/>
        <end position="108"/>
    </location>
</feature>
<evidence type="ECO:0000313" key="3">
    <source>
        <dbReference type="EMBL" id="KTD11914.1"/>
    </source>
</evidence>
<name>A0A378JNY3_9GAMM</name>
<dbReference type="Proteomes" id="UP000054691">
    <property type="component" value="Unassembled WGS sequence"/>
</dbReference>
<sequence>MRLVLITHTQELLRTHQMDKKNFPQTVEGCHKLISQLLEVTDALVARTNELVTRIEKLEEENKALKEQLNTNSKNSSLSPSKDKKKKKDRVPQNKGGGQVGHKGHSRKLLDSDEVDEIVSCSLGTHCDCGGRIELKEDYQRYQVYELPQIKLHVTEYRLVKGQCSCCALNHVARLPKGVTWG</sequence>
<evidence type="ECO:0000313" key="5">
    <source>
        <dbReference type="Proteomes" id="UP000054691"/>
    </source>
</evidence>
<dbReference type="InterPro" id="IPR045618">
    <property type="entry name" value="DUF6444"/>
</dbReference>
<gene>
    <name evidence="3" type="ORF">Lgra_1372</name>
    <name evidence="4" type="ORF">NCTC12388_03246</name>
</gene>
<dbReference type="EMBL" id="UGOB01000001">
    <property type="protein sequence ID" value="STX46480.1"/>
    <property type="molecule type" value="Genomic_DNA"/>
</dbReference>
<feature type="region of interest" description="Disordered" evidence="1">
    <location>
        <begin position="66"/>
        <end position="107"/>
    </location>
</feature>
<organism evidence="4 6">
    <name type="scientific">Legionella gratiana</name>
    <dbReference type="NCBI Taxonomy" id="45066"/>
    <lineage>
        <taxon>Bacteria</taxon>
        <taxon>Pseudomonadati</taxon>
        <taxon>Pseudomonadota</taxon>
        <taxon>Gammaproteobacteria</taxon>
        <taxon>Legionellales</taxon>
        <taxon>Legionellaceae</taxon>
        <taxon>Legionella</taxon>
    </lineage>
</organism>
<accession>A0A378JNY3</accession>
<reference evidence="4 6" key="2">
    <citation type="submission" date="2018-06" db="EMBL/GenBank/DDBJ databases">
        <authorList>
            <consortium name="Pathogen Informatics"/>
            <person name="Doyle S."/>
        </authorList>
    </citation>
    <scope>NUCLEOTIDE SEQUENCE [LARGE SCALE GENOMIC DNA]</scope>
    <source>
        <strain evidence="4 6">NCTC12388</strain>
    </source>
</reference>
<evidence type="ECO:0000313" key="6">
    <source>
        <dbReference type="Proteomes" id="UP000254476"/>
    </source>
</evidence>
<dbReference type="Pfam" id="PF20042">
    <property type="entry name" value="DUF6444"/>
    <property type="match status" value="1"/>
</dbReference>
<dbReference type="PANTHER" id="PTHR33678:SF2">
    <property type="match status" value="1"/>
</dbReference>
<dbReference type="Proteomes" id="UP000254476">
    <property type="component" value="Unassembled WGS sequence"/>
</dbReference>